<feature type="region of interest" description="Disordered" evidence="5">
    <location>
        <begin position="125"/>
        <end position="185"/>
    </location>
</feature>
<dbReference type="STRING" id="52586.A0A0B1PCJ8"/>
<dbReference type="InterPro" id="IPR013088">
    <property type="entry name" value="Znf_NHR/GATA"/>
</dbReference>
<feature type="compositionally biased region" description="Basic and acidic residues" evidence="5">
    <location>
        <begin position="217"/>
        <end position="228"/>
    </location>
</feature>
<evidence type="ECO:0000256" key="3">
    <source>
        <dbReference type="ARBA" id="ARBA00022833"/>
    </source>
</evidence>
<dbReference type="CDD" id="cd00202">
    <property type="entry name" value="ZnF_GATA"/>
    <property type="match status" value="1"/>
</dbReference>
<evidence type="ECO:0000256" key="2">
    <source>
        <dbReference type="ARBA" id="ARBA00022771"/>
    </source>
</evidence>
<accession>A0A0B1PCJ8</accession>
<dbReference type="Gene3D" id="3.30.50.10">
    <property type="entry name" value="Erythroid Transcription Factor GATA-1, subunit A"/>
    <property type="match status" value="1"/>
</dbReference>
<dbReference type="SUPFAM" id="SSF57716">
    <property type="entry name" value="Glucocorticoid receptor-like (DNA-binding domain)"/>
    <property type="match status" value="1"/>
</dbReference>
<dbReference type="InterPro" id="IPR000679">
    <property type="entry name" value="Znf_GATA"/>
</dbReference>
<evidence type="ECO:0000256" key="4">
    <source>
        <dbReference type="PROSITE-ProRule" id="PRU00094"/>
    </source>
</evidence>
<dbReference type="OMA" id="IRSIINW"/>
<dbReference type="Proteomes" id="UP000030854">
    <property type="component" value="Unassembled WGS sequence"/>
</dbReference>
<keyword evidence="3" id="KW-0862">Zinc</keyword>
<name>A0A0B1PCJ8_UNCNE</name>
<comment type="caution">
    <text evidence="7">The sequence shown here is derived from an EMBL/GenBank/DDBJ whole genome shotgun (WGS) entry which is preliminary data.</text>
</comment>
<evidence type="ECO:0000313" key="7">
    <source>
        <dbReference type="EMBL" id="KHJ35983.1"/>
    </source>
</evidence>
<keyword evidence="8" id="KW-1185">Reference proteome</keyword>
<dbReference type="PROSITE" id="PS00344">
    <property type="entry name" value="GATA_ZN_FINGER_1"/>
    <property type="match status" value="1"/>
</dbReference>
<gene>
    <name evidence="7" type="ORF">EV44_g2708</name>
</gene>
<organism evidence="7 8">
    <name type="scientific">Uncinula necator</name>
    <name type="common">Grape powdery mildew</name>
    <dbReference type="NCBI Taxonomy" id="52586"/>
    <lineage>
        <taxon>Eukaryota</taxon>
        <taxon>Fungi</taxon>
        <taxon>Dikarya</taxon>
        <taxon>Ascomycota</taxon>
        <taxon>Pezizomycotina</taxon>
        <taxon>Leotiomycetes</taxon>
        <taxon>Erysiphales</taxon>
        <taxon>Erysiphaceae</taxon>
        <taxon>Erysiphe</taxon>
    </lineage>
</organism>
<dbReference type="GO" id="GO:0008270">
    <property type="term" value="F:zinc ion binding"/>
    <property type="evidence" value="ECO:0007669"/>
    <property type="project" value="UniProtKB-KW"/>
</dbReference>
<keyword evidence="1" id="KW-0479">Metal-binding</keyword>
<feature type="compositionally biased region" description="Polar residues" evidence="5">
    <location>
        <begin position="473"/>
        <end position="486"/>
    </location>
</feature>
<evidence type="ECO:0000256" key="5">
    <source>
        <dbReference type="SAM" id="MobiDB-lite"/>
    </source>
</evidence>
<proteinExistence type="predicted"/>
<feature type="compositionally biased region" description="Polar residues" evidence="5">
    <location>
        <begin position="241"/>
        <end position="267"/>
    </location>
</feature>
<dbReference type="GO" id="GO:0006355">
    <property type="term" value="P:regulation of DNA-templated transcription"/>
    <property type="evidence" value="ECO:0007669"/>
    <property type="project" value="InterPro"/>
</dbReference>
<dbReference type="Pfam" id="PF00320">
    <property type="entry name" value="GATA"/>
    <property type="match status" value="1"/>
</dbReference>
<feature type="region of interest" description="Disordered" evidence="5">
    <location>
        <begin position="473"/>
        <end position="496"/>
    </location>
</feature>
<feature type="compositionally biased region" description="Low complexity" evidence="5">
    <location>
        <begin position="161"/>
        <end position="175"/>
    </location>
</feature>
<dbReference type="AlphaFoldDB" id="A0A0B1PCJ8"/>
<feature type="region of interest" description="Disordered" evidence="5">
    <location>
        <begin position="198"/>
        <end position="271"/>
    </location>
</feature>
<dbReference type="EMBL" id="JNVN01000172">
    <property type="protein sequence ID" value="KHJ35983.1"/>
    <property type="molecule type" value="Genomic_DNA"/>
</dbReference>
<dbReference type="PROSITE" id="PS50114">
    <property type="entry name" value="GATA_ZN_FINGER_2"/>
    <property type="match status" value="1"/>
</dbReference>
<keyword evidence="2 4" id="KW-0863">Zinc-finger</keyword>
<evidence type="ECO:0000256" key="1">
    <source>
        <dbReference type="ARBA" id="ARBA00022723"/>
    </source>
</evidence>
<protein>
    <submittedName>
        <fullName evidence="7">Putative gata-type sexual development transcription factor</fullName>
    </submittedName>
</protein>
<reference evidence="7 8" key="1">
    <citation type="journal article" date="2014" name="BMC Genomics">
        <title>Adaptive genomic structural variation in the grape powdery mildew pathogen, Erysiphe necator.</title>
        <authorList>
            <person name="Jones L."/>
            <person name="Riaz S."/>
            <person name="Morales-Cruz A."/>
            <person name="Amrine K.C."/>
            <person name="McGuire B."/>
            <person name="Gubler W.D."/>
            <person name="Walker M.A."/>
            <person name="Cantu D."/>
        </authorList>
    </citation>
    <scope>NUCLEOTIDE SEQUENCE [LARGE SCALE GENOMIC DNA]</scope>
    <source>
        <strain evidence="8">c</strain>
    </source>
</reference>
<sequence length="496" mass="55831">MPWSPAFPDPNILPAMETVNDSQRQSGIRSIINWDLYDGNCDFPYHPNKMAAAVAVNSSYPYPSDASSRYEVASSAFSGRSSSLHSLISNTDSRWPPKIHNNSIQTQASQTRLSLPSIHEALGSKPTYETSVPHSLPPSHDGEYAPTKTPTIPRTYPLSEQSQFPSSGQQPSSQHPHPPRHSFSRSLEQMNPLFSEAVTHPTVPAPTSQSSYNSRLDGNRYEREHQTSERPLSGHSHHSVNHSTFDSARTSSMPPSNQVTSTFTQSEVPPREYQDPFEIWRKSRDNDKPDIACKLRGGIKRNLDVWDFENNLAEINMASSALKEWSAHYNSIAQDRQLSSCALTERMPSIESLKEIRQYQQKIYICLEQLTRIVSEADQQKLRTTVEQRPIEKNSQARDYDEDVTMNHVEEPKSIGLTTEAKKRRGRAAPPGRCHSCNRAETPEWRRGPDGARTLCNACGLHYAKLTRKNTTNKLAQNFSNPSTRPKSSEIPPRTL</sequence>
<dbReference type="InterPro" id="IPR052138">
    <property type="entry name" value="GATA_ZnFinger_Domain"/>
</dbReference>
<evidence type="ECO:0000259" key="6">
    <source>
        <dbReference type="PROSITE" id="PS50114"/>
    </source>
</evidence>
<dbReference type="PANTHER" id="PTHR47255:SF4">
    <property type="entry name" value="GATA ZINC FINGER DOMAIN-CONTAINING PROTEIN 12"/>
    <property type="match status" value="1"/>
</dbReference>
<dbReference type="SMART" id="SM00401">
    <property type="entry name" value="ZnF_GATA"/>
    <property type="match status" value="1"/>
</dbReference>
<dbReference type="GO" id="GO:0043565">
    <property type="term" value="F:sequence-specific DNA binding"/>
    <property type="evidence" value="ECO:0007669"/>
    <property type="project" value="InterPro"/>
</dbReference>
<dbReference type="PANTHER" id="PTHR47255">
    <property type="entry name" value="GATA TRANSCRIPTION FACTOR 22-RELATED"/>
    <property type="match status" value="1"/>
</dbReference>
<feature type="compositionally biased region" description="Polar residues" evidence="5">
    <location>
        <begin position="205"/>
        <end position="216"/>
    </location>
</feature>
<dbReference type="HOGENOM" id="CLU_029475_1_1_1"/>
<evidence type="ECO:0000313" key="8">
    <source>
        <dbReference type="Proteomes" id="UP000030854"/>
    </source>
</evidence>
<feature type="domain" description="GATA-type" evidence="6">
    <location>
        <begin position="433"/>
        <end position="463"/>
    </location>
</feature>